<sequence length="80" mass="9394">MKRTIILNFLIAVLLIFAGFAVSHNDMRNYHNLMDRGNIQENALIYPTKSHQSIPGVLRKFEKANLKKYQIYFIQKKILT</sequence>
<proteinExistence type="predicted"/>
<organism evidence="1 2">
    <name type="scientific">Bombilactobacillus folatiphilus</name>
    <dbReference type="NCBI Taxonomy" id="2923362"/>
    <lineage>
        <taxon>Bacteria</taxon>
        <taxon>Bacillati</taxon>
        <taxon>Bacillota</taxon>
        <taxon>Bacilli</taxon>
        <taxon>Lactobacillales</taxon>
        <taxon>Lactobacillaceae</taxon>
        <taxon>Bombilactobacillus</taxon>
    </lineage>
</organism>
<gene>
    <name evidence="1" type="ORF">MOO45_04590</name>
</gene>
<evidence type="ECO:0000313" key="2">
    <source>
        <dbReference type="Proteomes" id="UP000831495"/>
    </source>
</evidence>
<keyword evidence="2" id="KW-1185">Reference proteome</keyword>
<evidence type="ECO:0000313" key="1">
    <source>
        <dbReference type="EMBL" id="UQS81506.1"/>
    </source>
</evidence>
<protein>
    <submittedName>
        <fullName evidence="1">Uncharacterized protein</fullName>
    </submittedName>
</protein>
<dbReference type="RefSeq" id="WP_249513777.1">
    <property type="nucleotide sequence ID" value="NZ_CP093366.1"/>
</dbReference>
<name>A0ABY4P7D4_9LACO</name>
<dbReference type="Proteomes" id="UP000831495">
    <property type="component" value="Chromosome"/>
</dbReference>
<dbReference type="EMBL" id="CP093366">
    <property type="protein sequence ID" value="UQS81506.1"/>
    <property type="molecule type" value="Genomic_DNA"/>
</dbReference>
<accession>A0ABY4P7D4</accession>
<reference evidence="1" key="1">
    <citation type="journal article" date="2022" name="Int. J. Syst. Evol. Microbiol.">
        <title>Apilactobacillus apisilvae sp. nov., Nicolia spurrieriana gen. nov. sp. nov., Bombilactobacillus folatiphilus sp. nov. and Bombilactobacillus thymidiniphilus sp. nov., four new lactic acid bacterial isolates from stingless bees Tetragonula carbonaria and Austroplebeia australis.</title>
        <authorList>
            <person name="Oliphant S.A."/>
            <person name="Watson-Haigh N.S."/>
            <person name="Sumby K.M."/>
            <person name="Gardner J."/>
            <person name="Groom S."/>
            <person name="Jiranek V."/>
        </authorList>
    </citation>
    <scope>NUCLEOTIDE SEQUENCE</scope>
    <source>
        <strain evidence="1">SG4_D2</strain>
    </source>
</reference>